<evidence type="ECO:0000313" key="2">
    <source>
        <dbReference type="EMBL" id="CAF5092381.1"/>
    </source>
</evidence>
<name>A0A8S3EXI2_9BILA</name>
<proteinExistence type="predicted"/>
<evidence type="ECO:0000313" key="3">
    <source>
        <dbReference type="Proteomes" id="UP000681967"/>
    </source>
</evidence>
<dbReference type="Proteomes" id="UP000681967">
    <property type="component" value="Unassembled WGS sequence"/>
</dbReference>
<protein>
    <submittedName>
        <fullName evidence="2">Uncharacterized protein</fullName>
    </submittedName>
</protein>
<accession>A0A8S3EXI2</accession>
<dbReference type="EMBL" id="CAJOBH010236360">
    <property type="protein sequence ID" value="CAF5092381.1"/>
    <property type="molecule type" value="Genomic_DNA"/>
</dbReference>
<gene>
    <name evidence="2" type="ORF">BYL167_LOCUS63312</name>
</gene>
<dbReference type="AlphaFoldDB" id="A0A8S3EXI2"/>
<feature type="compositionally biased region" description="Polar residues" evidence="1">
    <location>
        <begin position="75"/>
        <end position="85"/>
    </location>
</feature>
<comment type="caution">
    <text evidence="2">The sequence shown here is derived from an EMBL/GenBank/DDBJ whole genome shotgun (WGS) entry which is preliminary data.</text>
</comment>
<organism evidence="2 3">
    <name type="scientific">Rotaria magnacalcarata</name>
    <dbReference type="NCBI Taxonomy" id="392030"/>
    <lineage>
        <taxon>Eukaryota</taxon>
        <taxon>Metazoa</taxon>
        <taxon>Spiralia</taxon>
        <taxon>Gnathifera</taxon>
        <taxon>Rotifera</taxon>
        <taxon>Eurotatoria</taxon>
        <taxon>Bdelloidea</taxon>
        <taxon>Philodinida</taxon>
        <taxon>Philodinidae</taxon>
        <taxon>Rotaria</taxon>
    </lineage>
</organism>
<sequence length="131" mass="14898">PQPTTHRKKRSSLPLNIDDYEKRRSARSSTRIVTDDTNVSTVDKLRRMLSNNENSSDDEVDEAAASPENNDDETASTQLSEVQKENFPSLQIDYKSFIQTIEQKIQGGYQYHYLDLICDGVNELTKHSSTS</sequence>
<reference evidence="2" key="1">
    <citation type="submission" date="2021-02" db="EMBL/GenBank/DDBJ databases">
        <authorList>
            <person name="Nowell W R."/>
        </authorList>
    </citation>
    <scope>NUCLEOTIDE SEQUENCE</scope>
</reference>
<feature type="region of interest" description="Disordered" evidence="1">
    <location>
        <begin position="1"/>
        <end position="85"/>
    </location>
</feature>
<feature type="compositionally biased region" description="Polar residues" evidence="1">
    <location>
        <begin position="27"/>
        <end position="41"/>
    </location>
</feature>
<feature type="non-terminal residue" evidence="2">
    <location>
        <position position="1"/>
    </location>
</feature>
<evidence type="ECO:0000256" key="1">
    <source>
        <dbReference type="SAM" id="MobiDB-lite"/>
    </source>
</evidence>
<feature type="compositionally biased region" description="Basic residues" evidence="1">
    <location>
        <begin position="1"/>
        <end position="11"/>
    </location>
</feature>
<feature type="non-terminal residue" evidence="2">
    <location>
        <position position="131"/>
    </location>
</feature>